<feature type="compositionally biased region" description="Basic and acidic residues" evidence="1">
    <location>
        <begin position="25"/>
        <end position="35"/>
    </location>
</feature>
<sequence length="107" mass="11159">MTGEVAVSSSSGSESKSGSDDEDTERERELERVLADEPFGELQRAGADGSLALQTASAAKAAADKKARRKEGSRCPAAGDGDKHENAATETQGGDPDYGDEFLLALR</sequence>
<dbReference type="OMA" id="QIMEMSS"/>
<reference evidence="3" key="3">
    <citation type="submission" date="2018-08" db="UniProtKB">
        <authorList>
            <consortium name="EnsemblPlants"/>
        </authorList>
    </citation>
    <scope>IDENTIFICATION</scope>
    <source>
        <strain evidence="3">Yugu1</strain>
    </source>
</reference>
<dbReference type="EMBL" id="AGNK02000105">
    <property type="status" value="NOT_ANNOTATED_CDS"/>
    <property type="molecule type" value="Genomic_DNA"/>
</dbReference>
<dbReference type="Proteomes" id="UP000004995">
    <property type="component" value="Unassembled WGS sequence"/>
</dbReference>
<dbReference type="EMBL" id="CM003528">
    <property type="protein sequence ID" value="RCV05329.1"/>
    <property type="molecule type" value="Genomic_DNA"/>
</dbReference>
<feature type="region of interest" description="Disordered" evidence="1">
    <location>
        <begin position="60"/>
        <end position="107"/>
    </location>
</feature>
<protein>
    <submittedName>
        <fullName evidence="2 3">Uncharacterized protein</fullName>
    </submittedName>
</protein>
<reference evidence="2" key="2">
    <citation type="submission" date="2015-07" db="EMBL/GenBank/DDBJ databases">
        <authorList>
            <person name="Noorani M."/>
        </authorList>
    </citation>
    <scope>NUCLEOTIDE SEQUENCE</scope>
    <source>
        <strain evidence="2">Yugu1</strain>
    </source>
</reference>
<dbReference type="EnsemblPlants" id="KQL28578">
    <property type="protein sequence ID" value="KQL28578"/>
    <property type="gene ID" value="SETIT_020370mg"/>
</dbReference>
<evidence type="ECO:0000256" key="1">
    <source>
        <dbReference type="SAM" id="MobiDB-lite"/>
    </source>
</evidence>
<evidence type="ECO:0000313" key="4">
    <source>
        <dbReference type="Proteomes" id="UP000004995"/>
    </source>
</evidence>
<feature type="region of interest" description="Disordered" evidence="1">
    <location>
        <begin position="1"/>
        <end position="48"/>
    </location>
</feature>
<keyword evidence="4" id="KW-1185">Reference proteome</keyword>
<dbReference type="AlphaFoldDB" id="K3Z1F2"/>
<proteinExistence type="predicted"/>
<accession>K3Z1F2</accession>
<dbReference type="Gramene" id="KQL28578">
    <property type="protein sequence ID" value="KQL28578"/>
    <property type="gene ID" value="SETIT_020370mg"/>
</dbReference>
<dbReference type="STRING" id="4555.K3Z1F2"/>
<organism evidence="3 4">
    <name type="scientific">Setaria italica</name>
    <name type="common">Foxtail millet</name>
    <name type="synonym">Panicum italicum</name>
    <dbReference type="NCBI Taxonomy" id="4555"/>
    <lineage>
        <taxon>Eukaryota</taxon>
        <taxon>Viridiplantae</taxon>
        <taxon>Streptophyta</taxon>
        <taxon>Embryophyta</taxon>
        <taxon>Tracheophyta</taxon>
        <taxon>Spermatophyta</taxon>
        <taxon>Magnoliopsida</taxon>
        <taxon>Liliopsida</taxon>
        <taxon>Poales</taxon>
        <taxon>Poaceae</taxon>
        <taxon>PACMAD clade</taxon>
        <taxon>Panicoideae</taxon>
        <taxon>Panicodae</taxon>
        <taxon>Paniceae</taxon>
        <taxon>Cenchrinae</taxon>
        <taxon>Setaria</taxon>
    </lineage>
</organism>
<feature type="compositionally biased region" description="Basic and acidic residues" evidence="1">
    <location>
        <begin position="62"/>
        <end position="73"/>
    </location>
</feature>
<reference evidence="2 4" key="1">
    <citation type="journal article" date="2012" name="Nat. Biotechnol.">
        <title>Reference genome sequence of the model plant Setaria.</title>
        <authorList>
            <person name="Bennetzen J.L."/>
            <person name="Schmutz J."/>
            <person name="Wang H."/>
            <person name="Percifield R."/>
            <person name="Hawkins J."/>
            <person name="Pontaroli A.C."/>
            <person name="Estep M."/>
            <person name="Feng L."/>
            <person name="Vaughn J.N."/>
            <person name="Grimwood J."/>
            <person name="Jenkins J."/>
            <person name="Barry K."/>
            <person name="Lindquist E."/>
            <person name="Hellsten U."/>
            <person name="Deshpande S."/>
            <person name="Wang X."/>
            <person name="Wu X."/>
            <person name="Mitros T."/>
            <person name="Triplett J."/>
            <person name="Yang X."/>
            <person name="Ye C.Y."/>
            <person name="Mauro-Herrera M."/>
            <person name="Wang L."/>
            <person name="Li P."/>
            <person name="Sharma M."/>
            <person name="Sharma R."/>
            <person name="Ronald P.C."/>
            <person name="Panaud O."/>
            <person name="Kellogg E.A."/>
            <person name="Brutnell T.P."/>
            <person name="Doust A.N."/>
            <person name="Tuskan G.A."/>
            <person name="Rokhsar D."/>
            <person name="Devos K.M."/>
        </authorList>
    </citation>
    <scope>NUCLEOTIDE SEQUENCE [LARGE SCALE GENOMIC DNA]</scope>
    <source>
        <strain evidence="4">cv. Yugu1</strain>
        <strain evidence="2">Yugu1</strain>
    </source>
</reference>
<dbReference type="HOGENOM" id="CLU_2214563_0_0_1"/>
<name>K3Z1F2_SETIT</name>
<evidence type="ECO:0000313" key="3">
    <source>
        <dbReference type="EnsemblPlants" id="KQL28578"/>
    </source>
</evidence>
<evidence type="ECO:0000313" key="2">
    <source>
        <dbReference type="EMBL" id="RCV05329.1"/>
    </source>
</evidence>
<gene>
    <name evidence="2" type="ORF">SETIT_1G075100v2</name>
</gene>